<keyword evidence="25" id="KW-1185">Reference proteome</keyword>
<dbReference type="PROSITE" id="PS51194">
    <property type="entry name" value="HELICASE_CTER"/>
    <property type="match status" value="1"/>
</dbReference>
<sequence length="1621" mass="181831">MAELADLNPKQMEEYRRCVSQAKQEARNGNLEASLQLFQQALKIHFSEKLTANIKKLEEALASLAVEEEEDNNFVDVCQCGLMLYGEMHDKLFDYQREGVAFLYKLYRDRRKGGILADDMGLGKTIQIIAFLSGMFDAELVRSVLLILPATLLNNWVKEFAKWTPGLRVKVFHGTNKAERNRYLERIQSRKGILLTTYQVVLNNWQQLSSFGGEEFVWDYIILDEAHKIKTPSAKTTKSVHAIPSKNRILLTGTPVQNNLKELWALFDFACQGSLLGTVKTFRMEYENPITRARAKDATPGEKALGLKISENLMSIIKPYFLRRTKDELQKKKKKLELPNHLPENQSKDVAPVMPSLPRKNEFIVWVFLAPVQEEIYRNFISLDHIKDLLLSTRSPLAELNILKKLCDHPRLLSNRACRQLGLEASNYSEEEVGEDEPRHELPDMKRSIEHVSDEMLIQESGKLSVLVALLERLQYEGHRTLVFSLSRKMLDIIEQVLTHRGFKLMRIDGTVTQLAEREKRIGMFQKGADYSVFLLTTQVGGIGLTLTAASRVVIFDPSWNPATDAQAVDRAYRIGQKENVIIYRLITCGTVEEKIYRRQVFKDSLIRQSTGDKKNPYRYFTMQELKELFILEDTRSSATQLQLQSLHATQRKTDTELDEHIAYLYTLDIFGISDHDLMYTRDTAHDDEAENEEAHRYIEHRVQKAQELVQLESQLNDQHMRNIGNMTEGAWLRDIDSSTQPKTKPSKSSPGDTLGPSTSERTIPTVVESPTPSTKESPTPSPSPVVTPPIFISPVVTNEVIDLVSDDDNDAVSDMVNLSSKMTSLVVEDMNDEQMLQIISNALPSEEKEHQFPSFQVCDLNPGTTLVSPFQTHSVSIKEDYSPESSAISELPAKDMDDEEMLSHTTNMDVLHFKNKEYQQTRLQTDDQNESLNVVSSLPQATSSLIEGSVNSESKMISCDPSPEARRELKDVQMKLLQESVVYPSDDGMHRTETDMSLDVLHGDPCEINEVDAVAPHQALVSKMTESITLQNSGTRETEQFKCPDISSHYQQMRNIINTTEGSWLRDTDSSNQSKTKPSKTSSGDTLGPSTSERTIPTVVESPAPSTKKSPTPPPSPVVTPPVFISPVITNEAIDLVSDDNDGVSDMVSLSSKMTSLVVEDVNDEQMLQIISNTEDALPSEEKEHQFPSFQVCDLNPGTTLVSPFQTHSVSIKEDYSPESRAISELPAKDTDNEQMLSHTTNMDVLHFKNKEYQRTGLQTDDQNESLNVVSSLPQATSSSIEGNVNSESKMISCDPFPDARSKLKDVQMKLFQESVSYPSKDGIHQTEADMSLDVLPISHGNACEINEADTVAPHQALVSKTTESSALQISGTRETAQFKSPDIPFLYQVNFNLAFEDSEHGPQTISEKDTSLEETANEGFQLKLDSYCSSATESVGKEHRNHRSLQTSNGVESSVVMDDSNGPCDSGDSFGLGKKKRPAMIVSDEEEENDELIDELDEDKPDGICMSTPKTDRPVAAICFSPRVKLSGRRSTASRRSFLDMVLEEVEDAAREAGTVSNVSNDRSVQQEYEEELTQNYTEQTSAELEEEPSGETLDSESEFSHFYDADSSRGESFSEVAI</sequence>
<keyword evidence="5" id="KW-0597">Phosphoprotein</keyword>
<keyword evidence="4" id="KW-0158">Chromosome</keyword>
<keyword evidence="11" id="KW-0802">TPR repeat</keyword>
<evidence type="ECO:0000256" key="15">
    <source>
        <dbReference type="ARBA" id="ARBA00023125"/>
    </source>
</evidence>
<evidence type="ECO:0000256" key="4">
    <source>
        <dbReference type="ARBA" id="ARBA00022454"/>
    </source>
</evidence>
<evidence type="ECO:0000256" key="6">
    <source>
        <dbReference type="ARBA" id="ARBA00022618"/>
    </source>
</evidence>
<evidence type="ECO:0000256" key="11">
    <source>
        <dbReference type="ARBA" id="ARBA00022803"/>
    </source>
</evidence>
<comment type="function">
    <text evidence="19">DNA helicase that acts as a tension sensor that associates with catenated DNA which is stretched under tension until it is resolved during anaphase. Functions as ATP-dependent DNA translocase. Can promote Holliday junction branch migration (in vitro).</text>
</comment>
<evidence type="ECO:0000256" key="14">
    <source>
        <dbReference type="ARBA" id="ARBA00022840"/>
    </source>
</evidence>
<evidence type="ECO:0000256" key="5">
    <source>
        <dbReference type="ARBA" id="ARBA00022553"/>
    </source>
</evidence>
<proteinExistence type="inferred from homology"/>
<dbReference type="Pfam" id="PF00271">
    <property type="entry name" value="Helicase_C"/>
    <property type="match status" value="1"/>
</dbReference>
<dbReference type="InterPro" id="IPR049730">
    <property type="entry name" value="SNF2/RAD54-like_C"/>
</dbReference>
<evidence type="ECO:0000256" key="9">
    <source>
        <dbReference type="ARBA" id="ARBA00022776"/>
    </source>
</evidence>
<evidence type="ECO:0000256" key="21">
    <source>
        <dbReference type="ARBA" id="ARBA00081913"/>
    </source>
</evidence>
<keyword evidence="16" id="KW-0131">Cell cycle</keyword>
<keyword evidence="14" id="KW-0067">ATP-binding</keyword>
<evidence type="ECO:0000256" key="8">
    <source>
        <dbReference type="ARBA" id="ARBA00022741"/>
    </source>
</evidence>
<evidence type="ECO:0000313" key="26">
    <source>
        <dbReference type="RefSeq" id="XP_026530396.1"/>
    </source>
</evidence>
<evidence type="ECO:0000256" key="7">
    <source>
        <dbReference type="ARBA" id="ARBA00022737"/>
    </source>
</evidence>
<feature type="compositionally biased region" description="Low complexity" evidence="22">
    <location>
        <begin position="738"/>
        <end position="751"/>
    </location>
</feature>
<feature type="compositionally biased region" description="Basic and acidic residues" evidence="22">
    <location>
        <begin position="1601"/>
        <end position="1612"/>
    </location>
</feature>
<keyword evidence="15" id="KW-0238">DNA-binding</keyword>
<feature type="compositionally biased region" description="Acidic residues" evidence="22">
    <location>
        <begin position="1586"/>
        <end position="1600"/>
    </location>
</feature>
<dbReference type="InterPro" id="IPR038718">
    <property type="entry name" value="SNF2-like_sf"/>
</dbReference>
<evidence type="ECO:0000259" key="24">
    <source>
        <dbReference type="PROSITE" id="PS51194"/>
    </source>
</evidence>
<evidence type="ECO:0000256" key="22">
    <source>
        <dbReference type="SAM" id="MobiDB-lite"/>
    </source>
</evidence>
<dbReference type="GO" id="GO:0051301">
    <property type="term" value="P:cell division"/>
    <property type="evidence" value="ECO:0007669"/>
    <property type="project" value="UniProtKB-KW"/>
</dbReference>
<dbReference type="Gene3D" id="3.40.50.10810">
    <property type="entry name" value="Tandem AAA-ATPase domain"/>
    <property type="match status" value="1"/>
</dbReference>
<dbReference type="PANTHER" id="PTHR45629:SF7">
    <property type="entry name" value="DNA EXCISION REPAIR PROTEIN ERCC-6-RELATED"/>
    <property type="match status" value="1"/>
</dbReference>
<comment type="catalytic activity">
    <reaction evidence="18">
        <text>ATP + H2O = ADP + phosphate + H(+)</text>
        <dbReference type="Rhea" id="RHEA:13065"/>
        <dbReference type="ChEBI" id="CHEBI:15377"/>
        <dbReference type="ChEBI" id="CHEBI:15378"/>
        <dbReference type="ChEBI" id="CHEBI:30616"/>
        <dbReference type="ChEBI" id="CHEBI:43474"/>
        <dbReference type="ChEBI" id="CHEBI:456216"/>
        <dbReference type="EC" id="3.6.4.12"/>
    </reaction>
</comment>
<protein>
    <recommendedName>
        <fullName evidence="20">DNA excision repair protein ERCC-6-like</fullName>
        <ecNumber evidence="3">3.6.4.12</ecNumber>
    </recommendedName>
    <alternativeName>
        <fullName evidence="21">ATP-dependent helicase ERCC6-like</fullName>
    </alternativeName>
</protein>
<evidence type="ECO:0000256" key="13">
    <source>
        <dbReference type="ARBA" id="ARBA00022838"/>
    </source>
</evidence>
<dbReference type="InterPro" id="IPR027417">
    <property type="entry name" value="P-loop_NTPase"/>
</dbReference>
<feature type="compositionally biased region" description="Polar residues" evidence="22">
    <location>
        <begin position="1071"/>
        <end position="1096"/>
    </location>
</feature>
<feature type="compositionally biased region" description="Low complexity" evidence="22">
    <location>
        <begin position="768"/>
        <end position="779"/>
    </location>
</feature>
<dbReference type="InterPro" id="IPR001650">
    <property type="entry name" value="Helicase_C-like"/>
</dbReference>
<evidence type="ECO:0000256" key="12">
    <source>
        <dbReference type="ARBA" id="ARBA00022806"/>
    </source>
</evidence>
<evidence type="ECO:0000256" key="19">
    <source>
        <dbReference type="ARBA" id="ARBA00058190"/>
    </source>
</evidence>
<dbReference type="InterPro" id="IPR050496">
    <property type="entry name" value="SNF2_RAD54_helicase_repair"/>
</dbReference>
<dbReference type="SUPFAM" id="SSF52540">
    <property type="entry name" value="P-loop containing nucleoside triphosphate hydrolases"/>
    <property type="match status" value="2"/>
</dbReference>
<feature type="region of interest" description="Disordered" evidence="22">
    <location>
        <begin position="1436"/>
        <end position="1479"/>
    </location>
</feature>
<evidence type="ECO:0000256" key="16">
    <source>
        <dbReference type="ARBA" id="ARBA00023306"/>
    </source>
</evidence>
<evidence type="ECO:0000259" key="23">
    <source>
        <dbReference type="PROSITE" id="PS51192"/>
    </source>
</evidence>
<dbReference type="Proteomes" id="UP000504612">
    <property type="component" value="Unplaced"/>
</dbReference>
<dbReference type="RefSeq" id="XP_026530396.1">
    <property type="nucleotide sequence ID" value="XM_026674611.1"/>
</dbReference>
<evidence type="ECO:0000313" key="25">
    <source>
        <dbReference type="Proteomes" id="UP000504612"/>
    </source>
</evidence>
<feature type="domain" description="Helicase C-terminal" evidence="24">
    <location>
        <begin position="466"/>
        <end position="627"/>
    </location>
</feature>
<dbReference type="InterPro" id="IPR014001">
    <property type="entry name" value="Helicase_ATP-bd"/>
</dbReference>
<reference evidence="26" key="1">
    <citation type="submission" date="2025-08" db="UniProtKB">
        <authorList>
            <consortium name="RefSeq"/>
        </authorList>
    </citation>
    <scope>IDENTIFICATION</scope>
</reference>
<dbReference type="InterPro" id="IPR000330">
    <property type="entry name" value="SNF2_N"/>
</dbReference>
<name>A0A6J1UHN1_9SAUR</name>
<dbReference type="Gene3D" id="3.40.50.300">
    <property type="entry name" value="P-loop containing nucleotide triphosphate hydrolases"/>
    <property type="match status" value="1"/>
</dbReference>
<feature type="domain" description="Helicase ATP-binding" evidence="23">
    <location>
        <begin position="105"/>
        <end position="273"/>
    </location>
</feature>
<dbReference type="EC" id="3.6.4.12" evidence="3"/>
<evidence type="ECO:0000256" key="20">
    <source>
        <dbReference type="ARBA" id="ARBA00068237"/>
    </source>
</evidence>
<dbReference type="GeneID" id="113416599"/>
<keyword evidence="13" id="KW-0995">Kinetochore</keyword>
<feature type="region of interest" description="Disordered" evidence="22">
    <location>
        <begin position="1061"/>
        <end position="1120"/>
    </location>
</feature>
<comment type="subcellular location">
    <subcellularLocation>
        <location evidence="1">Chromosome</location>
        <location evidence="1">Centromere</location>
        <location evidence="1">Kinetochore</location>
    </subcellularLocation>
</comment>
<dbReference type="SMART" id="SM00490">
    <property type="entry name" value="HELICc"/>
    <property type="match status" value="1"/>
</dbReference>
<dbReference type="GO" id="GO:0003677">
    <property type="term" value="F:DNA binding"/>
    <property type="evidence" value="ECO:0007669"/>
    <property type="project" value="UniProtKB-KW"/>
</dbReference>
<evidence type="ECO:0000256" key="2">
    <source>
        <dbReference type="ARBA" id="ARBA00007025"/>
    </source>
</evidence>
<evidence type="ECO:0000256" key="18">
    <source>
        <dbReference type="ARBA" id="ARBA00047995"/>
    </source>
</evidence>
<dbReference type="SMART" id="SM00487">
    <property type="entry name" value="DEXDc"/>
    <property type="match status" value="1"/>
</dbReference>
<comment type="similarity">
    <text evidence="2">Belongs to the SNF2/RAD54 helicase family.</text>
</comment>
<keyword evidence="17" id="KW-0137">Centromere</keyword>
<dbReference type="GO" id="GO:0000776">
    <property type="term" value="C:kinetochore"/>
    <property type="evidence" value="ECO:0007669"/>
    <property type="project" value="UniProtKB-KW"/>
</dbReference>
<keyword evidence="12" id="KW-0347">Helicase</keyword>
<gene>
    <name evidence="26" type="primary">LOC113416599</name>
</gene>
<dbReference type="CDD" id="cd18001">
    <property type="entry name" value="DEXHc_ERCC6L"/>
    <property type="match status" value="1"/>
</dbReference>
<accession>A0A6J1UHN1</accession>
<feature type="compositionally biased region" description="Polar residues" evidence="22">
    <location>
        <begin position="1576"/>
        <end position="1585"/>
    </location>
</feature>
<dbReference type="CDD" id="cd18793">
    <property type="entry name" value="SF2_C_SNF"/>
    <property type="match status" value="1"/>
</dbReference>
<evidence type="ECO:0000256" key="3">
    <source>
        <dbReference type="ARBA" id="ARBA00012551"/>
    </source>
</evidence>
<keyword evidence="6" id="KW-0132">Cell division</keyword>
<evidence type="ECO:0000256" key="17">
    <source>
        <dbReference type="ARBA" id="ARBA00023328"/>
    </source>
</evidence>
<dbReference type="GO" id="GO:0016787">
    <property type="term" value="F:hydrolase activity"/>
    <property type="evidence" value="ECO:0007669"/>
    <property type="project" value="UniProtKB-KW"/>
</dbReference>
<keyword evidence="9" id="KW-0498">Mitosis</keyword>
<dbReference type="PANTHER" id="PTHR45629">
    <property type="entry name" value="SNF2/RAD54 FAMILY MEMBER"/>
    <property type="match status" value="1"/>
</dbReference>
<feature type="region of interest" description="Disordered" evidence="22">
    <location>
        <begin position="1553"/>
        <end position="1621"/>
    </location>
</feature>
<keyword evidence="7" id="KW-0677">Repeat</keyword>
<dbReference type="GO" id="GO:0015616">
    <property type="term" value="F:DNA translocase activity"/>
    <property type="evidence" value="ECO:0007669"/>
    <property type="project" value="TreeGrafter"/>
</dbReference>
<organism evidence="25 26">
    <name type="scientific">Notechis scutatus</name>
    <name type="common">mainland tiger snake</name>
    <dbReference type="NCBI Taxonomy" id="8663"/>
    <lineage>
        <taxon>Eukaryota</taxon>
        <taxon>Metazoa</taxon>
        <taxon>Chordata</taxon>
        <taxon>Craniata</taxon>
        <taxon>Vertebrata</taxon>
        <taxon>Euteleostomi</taxon>
        <taxon>Lepidosauria</taxon>
        <taxon>Squamata</taxon>
        <taxon>Bifurcata</taxon>
        <taxon>Unidentata</taxon>
        <taxon>Episquamata</taxon>
        <taxon>Toxicofera</taxon>
        <taxon>Serpentes</taxon>
        <taxon>Colubroidea</taxon>
        <taxon>Elapidae</taxon>
        <taxon>Hydrophiinae</taxon>
        <taxon>Notechis</taxon>
    </lineage>
</organism>
<dbReference type="Pfam" id="PF00176">
    <property type="entry name" value="SNF2-rel_dom"/>
    <property type="match status" value="1"/>
</dbReference>
<keyword evidence="8" id="KW-0547">Nucleotide-binding</keyword>
<feature type="region of interest" description="Disordered" evidence="22">
    <location>
        <begin position="737"/>
        <end position="788"/>
    </location>
</feature>
<keyword evidence="10" id="KW-0378">Hydrolase</keyword>
<evidence type="ECO:0000256" key="1">
    <source>
        <dbReference type="ARBA" id="ARBA00004629"/>
    </source>
</evidence>
<evidence type="ECO:0000256" key="10">
    <source>
        <dbReference type="ARBA" id="ARBA00022801"/>
    </source>
</evidence>
<dbReference type="PROSITE" id="PS51192">
    <property type="entry name" value="HELICASE_ATP_BIND_1"/>
    <property type="match status" value="1"/>
</dbReference>
<dbReference type="GO" id="GO:0005524">
    <property type="term" value="F:ATP binding"/>
    <property type="evidence" value="ECO:0007669"/>
    <property type="project" value="UniProtKB-KW"/>
</dbReference>
<dbReference type="GO" id="GO:0003678">
    <property type="term" value="F:DNA helicase activity"/>
    <property type="evidence" value="ECO:0007669"/>
    <property type="project" value="UniProtKB-EC"/>
</dbReference>
<dbReference type="KEGG" id="nss:113416599"/>
<dbReference type="FunFam" id="3.40.50.10810:FF:000029">
    <property type="entry name" value="ERCC excision repair 6-like, spindle assembly checkpoint helicase"/>
    <property type="match status" value="1"/>
</dbReference>
<feature type="compositionally biased region" description="Polar residues" evidence="22">
    <location>
        <begin position="1557"/>
        <end position="1569"/>
    </location>
</feature>